<feature type="region of interest" description="Disordered" evidence="2">
    <location>
        <begin position="165"/>
        <end position="187"/>
    </location>
</feature>
<evidence type="ECO:0000259" key="3">
    <source>
        <dbReference type="PROSITE" id="PS50969"/>
    </source>
</evidence>
<dbReference type="STRING" id="357750.A0A2S6CC31"/>
<organism evidence="4 5">
    <name type="scientific">Cercospora berteroae</name>
    <dbReference type="NCBI Taxonomy" id="357750"/>
    <lineage>
        <taxon>Eukaryota</taxon>
        <taxon>Fungi</taxon>
        <taxon>Dikarya</taxon>
        <taxon>Ascomycota</taxon>
        <taxon>Pezizomycotina</taxon>
        <taxon>Dothideomycetes</taxon>
        <taxon>Dothideomycetidae</taxon>
        <taxon>Mycosphaerellales</taxon>
        <taxon>Mycosphaerellaceae</taxon>
        <taxon>Cercospora</taxon>
    </lineage>
</organism>
<evidence type="ECO:0000256" key="1">
    <source>
        <dbReference type="RuleBase" id="RU365079"/>
    </source>
</evidence>
<evidence type="ECO:0000313" key="5">
    <source>
        <dbReference type="Proteomes" id="UP000237631"/>
    </source>
</evidence>
<dbReference type="AlphaFoldDB" id="A0A2S6CC31"/>
<dbReference type="PANTHER" id="PTHR12210">
    <property type="entry name" value="DULLARD PROTEIN PHOSPHATASE"/>
    <property type="match status" value="1"/>
</dbReference>
<comment type="function">
    <text evidence="1">Essential component of the TIM23 complex, a complex that mediates the translocation of transit peptide-containing proteins across the mitochondrial inner membrane.</text>
</comment>
<feature type="compositionally biased region" description="Polar residues" evidence="2">
    <location>
        <begin position="20"/>
        <end position="35"/>
    </location>
</feature>
<dbReference type="PROSITE" id="PS50969">
    <property type="entry name" value="FCP1"/>
    <property type="match status" value="1"/>
</dbReference>
<comment type="subcellular location">
    <subcellularLocation>
        <location evidence="1">Mitochondrion inner membrane</location>
        <topology evidence="1">Single-pass membrane protein</topology>
    </subcellularLocation>
</comment>
<dbReference type="EMBL" id="PNEN01000499">
    <property type="protein sequence ID" value="PPJ57274.1"/>
    <property type="molecule type" value="Genomic_DNA"/>
</dbReference>
<feature type="region of interest" description="Disordered" evidence="2">
    <location>
        <begin position="1"/>
        <end position="80"/>
    </location>
</feature>
<dbReference type="Gene3D" id="3.40.50.1000">
    <property type="entry name" value="HAD superfamily/HAD-like"/>
    <property type="match status" value="1"/>
</dbReference>
<keyword evidence="5" id="KW-1185">Reference proteome</keyword>
<reference evidence="5" key="1">
    <citation type="journal article" date="2017" name="bioRxiv">
        <title>Conservation of a gene cluster reveals novel cercosporin biosynthetic mechanisms and extends production to the genus Colletotrichum.</title>
        <authorList>
            <person name="de Jonge R."/>
            <person name="Ebert M.K."/>
            <person name="Huitt-Roehl C.R."/>
            <person name="Pal P."/>
            <person name="Suttle J.C."/>
            <person name="Spanner R.E."/>
            <person name="Neubauer J.D."/>
            <person name="Jurick W.M.II."/>
            <person name="Stott K.A."/>
            <person name="Secor G.A."/>
            <person name="Thomma B.P.H.J."/>
            <person name="Van de Peer Y."/>
            <person name="Townsend C.A."/>
            <person name="Bolton M.D."/>
        </authorList>
    </citation>
    <scope>NUCLEOTIDE SEQUENCE [LARGE SCALE GENOMIC DNA]</scope>
    <source>
        <strain evidence="5">CBS538.71</strain>
    </source>
</reference>
<gene>
    <name evidence="4" type="ORF">CBER1_02794</name>
</gene>
<name>A0A2S6CC31_9PEZI</name>
<dbReference type="SMART" id="SM00577">
    <property type="entry name" value="CPDc"/>
    <property type="match status" value="1"/>
</dbReference>
<dbReference type="Proteomes" id="UP000237631">
    <property type="component" value="Unassembled WGS sequence"/>
</dbReference>
<keyword evidence="1" id="KW-0813">Transport</keyword>
<evidence type="ECO:0000313" key="4">
    <source>
        <dbReference type="EMBL" id="PPJ57274.1"/>
    </source>
</evidence>
<feature type="compositionally biased region" description="Polar residues" evidence="2">
    <location>
        <begin position="92"/>
        <end position="110"/>
    </location>
</feature>
<feature type="compositionally biased region" description="Basic and acidic residues" evidence="2">
    <location>
        <begin position="172"/>
        <end position="181"/>
    </location>
</feature>
<dbReference type="SUPFAM" id="SSF56784">
    <property type="entry name" value="HAD-like"/>
    <property type="match status" value="1"/>
</dbReference>
<comment type="subunit">
    <text evidence="1">Component of the TIM23 complex.</text>
</comment>
<dbReference type="GO" id="GO:0005744">
    <property type="term" value="C:TIM23 mitochondrial import inner membrane translocase complex"/>
    <property type="evidence" value="ECO:0007669"/>
    <property type="project" value="UniProtKB-UniRule"/>
</dbReference>
<dbReference type="Pfam" id="PF03031">
    <property type="entry name" value="NIF"/>
    <property type="match status" value="1"/>
</dbReference>
<keyword evidence="1" id="KW-0496">Mitochondrion</keyword>
<keyword evidence="1" id="KW-0809">Transit peptide</keyword>
<sequence>MPRKVPKDGLWAEQLDKLSLTDQPPETNTATQQDSAMRETGPTVDSSTPATHRYSLRSRPRPTDSTGSSTTSKVTAPQVGSKLSAAATAFVPSQQTQYSTKTLDTVSTPANPEKPKKLSKKQRAAARAREQAGTQTNSLPVAAPNQLRQTTLLGFIKKVPHETSGLGSIKKVPHETSEAPKPKRRYSGAPRLHVMERPKPTPLYMQLASQPPQQLSAPRALLVVVDLNGTLLKRTKYSGNNKSTLRPHMEDFLNYILANHKLMIWSSARPENVETMCSKLFTPEQREKLVTIWARNRLRLTLKAYNEKVQVYKQLAWIWNDKSIQTAHPVKSEIWSQANTVLIDDSIAKAASEPYNLVEVEEFEATEDQRENDTYLLEAKAYLQALSLQADVSAYMRARPFKHSTAPQVSSLGPEKTSQTTTAPHHTFFKD</sequence>
<feature type="domain" description="FCP1 homology" evidence="3">
    <location>
        <begin position="216"/>
        <end position="386"/>
    </location>
</feature>
<feature type="compositionally biased region" description="Polar residues" evidence="2">
    <location>
        <begin position="63"/>
        <end position="75"/>
    </location>
</feature>
<comment type="similarity">
    <text evidence="1">Belongs to the TIM50 family.</text>
</comment>
<feature type="region of interest" description="Disordered" evidence="2">
    <location>
        <begin position="92"/>
        <end position="136"/>
    </location>
</feature>
<dbReference type="InterPro" id="IPR050365">
    <property type="entry name" value="TIM50"/>
</dbReference>
<dbReference type="InterPro" id="IPR004274">
    <property type="entry name" value="FCP1_dom"/>
</dbReference>
<dbReference type="GO" id="GO:0015031">
    <property type="term" value="P:protein transport"/>
    <property type="evidence" value="ECO:0007669"/>
    <property type="project" value="UniProtKB-KW"/>
</dbReference>
<dbReference type="OrthoDB" id="1711508at2759"/>
<proteinExistence type="inferred from homology"/>
<feature type="compositionally biased region" description="Basic residues" evidence="2">
    <location>
        <begin position="117"/>
        <end position="126"/>
    </location>
</feature>
<feature type="compositionally biased region" description="Polar residues" evidence="2">
    <location>
        <begin position="405"/>
        <end position="424"/>
    </location>
</feature>
<dbReference type="InterPro" id="IPR023214">
    <property type="entry name" value="HAD_sf"/>
</dbReference>
<protein>
    <recommendedName>
        <fullName evidence="1">Mitochondrial import inner membrane translocase subunit TIM50</fullName>
    </recommendedName>
</protein>
<keyword evidence="1" id="KW-0811">Translocation</keyword>
<keyword evidence="1" id="KW-0653">Protein transport</keyword>
<evidence type="ECO:0000256" key="2">
    <source>
        <dbReference type="SAM" id="MobiDB-lite"/>
    </source>
</evidence>
<accession>A0A2S6CC31</accession>
<comment type="caution">
    <text evidence="4">The sequence shown here is derived from an EMBL/GenBank/DDBJ whole genome shotgun (WGS) entry which is preliminary data.</text>
</comment>
<feature type="region of interest" description="Disordered" evidence="2">
    <location>
        <begin position="405"/>
        <end position="431"/>
    </location>
</feature>
<dbReference type="InterPro" id="IPR036412">
    <property type="entry name" value="HAD-like_sf"/>
</dbReference>